<dbReference type="Pfam" id="PF13505">
    <property type="entry name" value="OMP_b-brl"/>
    <property type="match status" value="1"/>
</dbReference>
<accession>A0A0F9U0S8</accession>
<dbReference type="InterPro" id="IPR051692">
    <property type="entry name" value="OMP-like"/>
</dbReference>
<dbReference type="PANTHER" id="PTHR34001">
    <property type="entry name" value="BLL7405 PROTEIN"/>
    <property type="match status" value="1"/>
</dbReference>
<evidence type="ECO:0000256" key="2">
    <source>
        <dbReference type="ARBA" id="ARBA00022729"/>
    </source>
</evidence>
<name>A0A0F9U0S8_9ZZZZ</name>
<dbReference type="InterPro" id="IPR027385">
    <property type="entry name" value="Beta-barrel_OMP"/>
</dbReference>
<gene>
    <name evidence="5" type="ORF">LCGC14_0281610</name>
</gene>
<comment type="subcellular location">
    <subcellularLocation>
        <location evidence="1">Membrane</location>
    </subcellularLocation>
</comment>
<keyword evidence="2" id="KW-0732">Signal</keyword>
<evidence type="ECO:0000259" key="4">
    <source>
        <dbReference type="Pfam" id="PF13505"/>
    </source>
</evidence>
<evidence type="ECO:0000256" key="1">
    <source>
        <dbReference type="ARBA" id="ARBA00004370"/>
    </source>
</evidence>
<evidence type="ECO:0000313" key="5">
    <source>
        <dbReference type="EMBL" id="KKN85179.1"/>
    </source>
</evidence>
<reference evidence="5" key="1">
    <citation type="journal article" date="2015" name="Nature">
        <title>Complex archaea that bridge the gap between prokaryotes and eukaryotes.</title>
        <authorList>
            <person name="Spang A."/>
            <person name="Saw J.H."/>
            <person name="Jorgensen S.L."/>
            <person name="Zaremba-Niedzwiedzka K."/>
            <person name="Martijn J."/>
            <person name="Lind A.E."/>
            <person name="van Eijk R."/>
            <person name="Schleper C."/>
            <person name="Guy L."/>
            <person name="Ettema T.J."/>
        </authorList>
    </citation>
    <scope>NUCLEOTIDE SEQUENCE</scope>
</reference>
<evidence type="ECO:0000256" key="3">
    <source>
        <dbReference type="ARBA" id="ARBA00023136"/>
    </source>
</evidence>
<proteinExistence type="predicted"/>
<feature type="domain" description="Outer membrane protein beta-barrel" evidence="4">
    <location>
        <begin position="40"/>
        <end position="256"/>
    </location>
</feature>
<dbReference type="EMBL" id="LAZR01000162">
    <property type="protein sequence ID" value="KKN85179.1"/>
    <property type="molecule type" value="Genomic_DNA"/>
</dbReference>
<protein>
    <recommendedName>
        <fullName evidence="4">Outer membrane protein beta-barrel domain-containing protein</fullName>
    </recommendedName>
</protein>
<sequence>MRWFLLAALSAPFVTPAAAADLIVPEPPAPAPIEIVAPIDTWSGLYIGGQVGGAFGFDGADTVYNPRPGYGSAFAATPSSNKSSFVGGGHIGYDYQIGNVVIGAVADINKMNGSSERSFSVGGVSFPVKDKIDYMGTVRGRLGYAYDRFLVYGTGGLAYAKRSRSTSFPTTTSGPFTGYKFSEKTDKTDTGYAVGGGIDYLVSRNMSVGLEYLYTDLGKNDWSAKATNGAQLVDFTANTNDRTDFHTVWAKMSYRFD</sequence>
<dbReference type="AlphaFoldDB" id="A0A0F9U0S8"/>
<dbReference type="GO" id="GO:0016020">
    <property type="term" value="C:membrane"/>
    <property type="evidence" value="ECO:0007669"/>
    <property type="project" value="UniProtKB-SubCell"/>
</dbReference>
<dbReference type="InterPro" id="IPR011250">
    <property type="entry name" value="OMP/PagP_B-barrel"/>
</dbReference>
<dbReference type="SUPFAM" id="SSF56925">
    <property type="entry name" value="OMPA-like"/>
    <property type="match status" value="1"/>
</dbReference>
<organism evidence="5">
    <name type="scientific">marine sediment metagenome</name>
    <dbReference type="NCBI Taxonomy" id="412755"/>
    <lineage>
        <taxon>unclassified sequences</taxon>
        <taxon>metagenomes</taxon>
        <taxon>ecological metagenomes</taxon>
    </lineage>
</organism>
<dbReference type="PANTHER" id="PTHR34001:SF3">
    <property type="entry name" value="BLL7405 PROTEIN"/>
    <property type="match status" value="1"/>
</dbReference>
<keyword evidence="3" id="KW-0472">Membrane</keyword>
<comment type="caution">
    <text evidence="5">The sequence shown here is derived from an EMBL/GenBank/DDBJ whole genome shotgun (WGS) entry which is preliminary data.</text>
</comment>
<dbReference type="Gene3D" id="2.40.160.20">
    <property type="match status" value="1"/>
</dbReference>